<evidence type="ECO:0008006" key="4">
    <source>
        <dbReference type="Google" id="ProtNLM"/>
    </source>
</evidence>
<evidence type="ECO:0000313" key="3">
    <source>
        <dbReference type="Proteomes" id="UP000242474"/>
    </source>
</evidence>
<name>A0A2G5BL88_COERN</name>
<reference evidence="2 3" key="1">
    <citation type="journal article" date="2015" name="Genome Biol. Evol.">
        <title>Phylogenomic analyses indicate that early fungi evolved digesting cell walls of algal ancestors of land plants.</title>
        <authorList>
            <person name="Chang Y."/>
            <person name="Wang S."/>
            <person name="Sekimoto S."/>
            <person name="Aerts A.L."/>
            <person name="Choi C."/>
            <person name="Clum A."/>
            <person name="LaButti K.M."/>
            <person name="Lindquist E.A."/>
            <person name="Yee Ngan C."/>
            <person name="Ohm R.A."/>
            <person name="Salamov A.A."/>
            <person name="Grigoriev I.V."/>
            <person name="Spatafora J.W."/>
            <person name="Berbee M.L."/>
        </authorList>
    </citation>
    <scope>NUCLEOTIDE SEQUENCE [LARGE SCALE GENOMIC DNA]</scope>
    <source>
        <strain evidence="2 3">NRRL 1564</strain>
    </source>
</reference>
<dbReference type="EMBL" id="KZ303486">
    <property type="protein sequence ID" value="PIA19770.1"/>
    <property type="molecule type" value="Genomic_DNA"/>
</dbReference>
<gene>
    <name evidence="2" type="ORF">COEREDRAFT_79044</name>
</gene>
<sequence>MKIFDGYRAWFAPNVPAAHINTWLADGGINIRDAHKNIIQYYFSNVSDDEQTMELVRGQNKVVYRSSWITDSSLSRTRLPLGSYALLQQSKRPESPMLTRRPHAVVSDRRGTPTKRASISYYQMPTNYSRTPESMLVSSGNVSASLRRQQRPKSMAAGIEYYSPYGHHESKHRDNFSETQSIRSRCSSRHSNASSIVSSYGRRQHVVTRFVINADRQTRNAILADVSDFTPNDNGFVAYKIPKLAF</sequence>
<protein>
    <recommendedName>
        <fullName evidence="4">BRCT domain-containing protein</fullName>
    </recommendedName>
</protein>
<dbReference type="AlphaFoldDB" id="A0A2G5BL88"/>
<evidence type="ECO:0000256" key="1">
    <source>
        <dbReference type="SAM" id="MobiDB-lite"/>
    </source>
</evidence>
<proteinExistence type="predicted"/>
<dbReference type="OrthoDB" id="5572064at2759"/>
<accession>A0A2G5BL88</accession>
<feature type="region of interest" description="Disordered" evidence="1">
    <location>
        <begin position="92"/>
        <end position="112"/>
    </location>
</feature>
<organism evidence="2 3">
    <name type="scientific">Coemansia reversa (strain ATCC 12441 / NRRL 1564)</name>
    <dbReference type="NCBI Taxonomy" id="763665"/>
    <lineage>
        <taxon>Eukaryota</taxon>
        <taxon>Fungi</taxon>
        <taxon>Fungi incertae sedis</taxon>
        <taxon>Zoopagomycota</taxon>
        <taxon>Kickxellomycotina</taxon>
        <taxon>Kickxellomycetes</taxon>
        <taxon>Kickxellales</taxon>
        <taxon>Kickxellaceae</taxon>
        <taxon>Coemansia</taxon>
    </lineage>
</organism>
<dbReference type="Proteomes" id="UP000242474">
    <property type="component" value="Unassembled WGS sequence"/>
</dbReference>
<evidence type="ECO:0000313" key="2">
    <source>
        <dbReference type="EMBL" id="PIA19770.1"/>
    </source>
</evidence>
<keyword evidence="3" id="KW-1185">Reference proteome</keyword>